<proteinExistence type="predicted"/>
<keyword evidence="4" id="KW-1185">Reference proteome</keyword>
<dbReference type="SMART" id="SM00903">
    <property type="entry name" value="Flavin_Reduct"/>
    <property type="match status" value="1"/>
</dbReference>
<name>A0ABW5HG60_9PSEU</name>
<dbReference type="RefSeq" id="WP_378309523.1">
    <property type="nucleotide sequence ID" value="NZ_JBHUKS010000026.1"/>
</dbReference>
<dbReference type="InterPro" id="IPR050268">
    <property type="entry name" value="NADH-dep_flavin_reductase"/>
</dbReference>
<dbReference type="PANTHER" id="PTHR30466:SF1">
    <property type="entry name" value="FMN REDUCTASE (NADH) RUTF"/>
    <property type="match status" value="1"/>
</dbReference>
<dbReference type="PANTHER" id="PTHR30466">
    <property type="entry name" value="FLAVIN REDUCTASE"/>
    <property type="match status" value="1"/>
</dbReference>
<organism evidence="3 4">
    <name type="scientific">Amycolatopsis silviterrae</name>
    <dbReference type="NCBI Taxonomy" id="1656914"/>
    <lineage>
        <taxon>Bacteria</taxon>
        <taxon>Bacillati</taxon>
        <taxon>Actinomycetota</taxon>
        <taxon>Actinomycetes</taxon>
        <taxon>Pseudonocardiales</taxon>
        <taxon>Pseudonocardiaceae</taxon>
        <taxon>Amycolatopsis</taxon>
    </lineage>
</organism>
<evidence type="ECO:0000259" key="2">
    <source>
        <dbReference type="SMART" id="SM00903"/>
    </source>
</evidence>
<dbReference type="Pfam" id="PF01613">
    <property type="entry name" value="Flavin_Reduct"/>
    <property type="match status" value="1"/>
</dbReference>
<gene>
    <name evidence="3" type="ORF">ACFSVL_32305</name>
</gene>
<accession>A0ABW5HG60</accession>
<comment type="caution">
    <text evidence="3">The sequence shown here is derived from an EMBL/GenBank/DDBJ whole genome shotgun (WGS) entry which is preliminary data.</text>
</comment>
<evidence type="ECO:0000256" key="1">
    <source>
        <dbReference type="ARBA" id="ARBA00023002"/>
    </source>
</evidence>
<evidence type="ECO:0000313" key="4">
    <source>
        <dbReference type="Proteomes" id="UP001597483"/>
    </source>
</evidence>
<dbReference type="SUPFAM" id="SSF50475">
    <property type="entry name" value="FMN-binding split barrel"/>
    <property type="match status" value="1"/>
</dbReference>
<dbReference type="EMBL" id="JBHUKS010000026">
    <property type="protein sequence ID" value="MFD2472118.1"/>
    <property type="molecule type" value="Genomic_DNA"/>
</dbReference>
<dbReference type="Gene3D" id="2.30.110.10">
    <property type="entry name" value="Electron Transport, Fmn-binding Protein, Chain A"/>
    <property type="match status" value="1"/>
</dbReference>
<sequence>MPVDPDTFREIFGSLPTAVAVVTSVGDDGEPCGLTMNTVTAVAKTPPLLLVCLDENSQTLQAIRYSRAFVVNFLAGNGSALADRFARKGRGKFAGFDWLPAPLSGGAPIFSGHVLAHAECSVREEIRVGDHSVVIGLLDDGEAYDRPPLVYHRKNYSAWPAGDARAIPAGR</sequence>
<keyword evidence="1 3" id="KW-0560">Oxidoreductase</keyword>
<evidence type="ECO:0000313" key="3">
    <source>
        <dbReference type="EMBL" id="MFD2472118.1"/>
    </source>
</evidence>
<feature type="domain" description="Flavin reductase like" evidence="2">
    <location>
        <begin position="12"/>
        <end position="158"/>
    </location>
</feature>
<protein>
    <submittedName>
        <fullName evidence="3">Flavin reductase family protein</fullName>
        <ecNumber evidence="3">1.5.1.-</ecNumber>
    </submittedName>
</protein>
<dbReference type="EC" id="1.5.1.-" evidence="3"/>
<dbReference type="GO" id="GO:0016491">
    <property type="term" value="F:oxidoreductase activity"/>
    <property type="evidence" value="ECO:0007669"/>
    <property type="project" value="UniProtKB-KW"/>
</dbReference>
<dbReference type="Proteomes" id="UP001597483">
    <property type="component" value="Unassembled WGS sequence"/>
</dbReference>
<reference evidence="4" key="1">
    <citation type="journal article" date="2019" name="Int. J. Syst. Evol. Microbiol.">
        <title>The Global Catalogue of Microorganisms (GCM) 10K type strain sequencing project: providing services to taxonomists for standard genome sequencing and annotation.</title>
        <authorList>
            <consortium name="The Broad Institute Genomics Platform"/>
            <consortium name="The Broad Institute Genome Sequencing Center for Infectious Disease"/>
            <person name="Wu L."/>
            <person name="Ma J."/>
        </authorList>
    </citation>
    <scope>NUCLEOTIDE SEQUENCE [LARGE SCALE GENOMIC DNA]</scope>
    <source>
        <strain evidence="4">CGMCC 4.7641</strain>
    </source>
</reference>
<dbReference type="InterPro" id="IPR002563">
    <property type="entry name" value="Flavin_Rdtase-like_dom"/>
</dbReference>
<dbReference type="InterPro" id="IPR012349">
    <property type="entry name" value="Split_barrel_FMN-bd"/>
</dbReference>